<dbReference type="PANTHER" id="PTHR22789">
    <property type="entry name" value="FUCULOSE PHOSPHATE ALDOLASE"/>
    <property type="match status" value="1"/>
</dbReference>
<proteinExistence type="inferred from homology"/>
<comment type="similarity">
    <text evidence="3">Belongs to the aldolase class II family. AraD/FucA subfamily.</text>
</comment>
<protein>
    <recommendedName>
        <fullName evidence="13">L-ribulose-5-phosphate 4-epimerase</fullName>
        <ecNumber evidence="4">5.1.3.4</ecNumber>
    </recommendedName>
    <alternativeName>
        <fullName evidence="10">Phosphoribulose isomerase</fullName>
    </alternativeName>
</protein>
<evidence type="ECO:0000259" key="14">
    <source>
        <dbReference type="SMART" id="SM01007"/>
    </source>
</evidence>
<dbReference type="NCBIfam" id="NF006047">
    <property type="entry name" value="PRK08193.1"/>
    <property type="match status" value="1"/>
</dbReference>
<evidence type="ECO:0000256" key="12">
    <source>
        <dbReference type="ARBA" id="ARBA00060520"/>
    </source>
</evidence>
<dbReference type="EMBL" id="CP022437">
    <property type="protein sequence ID" value="ASN06698.1"/>
    <property type="molecule type" value="Genomic_DNA"/>
</dbReference>
<dbReference type="GO" id="GO:0005829">
    <property type="term" value="C:cytosol"/>
    <property type="evidence" value="ECO:0007669"/>
    <property type="project" value="TreeGrafter"/>
</dbReference>
<evidence type="ECO:0000313" key="16">
    <source>
        <dbReference type="Proteomes" id="UP000204391"/>
    </source>
</evidence>
<evidence type="ECO:0000256" key="3">
    <source>
        <dbReference type="ARBA" id="ARBA00010037"/>
    </source>
</evidence>
<evidence type="ECO:0000256" key="13">
    <source>
        <dbReference type="ARBA" id="ARBA00074961"/>
    </source>
</evidence>
<keyword evidence="16" id="KW-1185">Reference proteome</keyword>
<comment type="cofactor">
    <cofactor evidence="2">
        <name>Zn(2+)</name>
        <dbReference type="ChEBI" id="CHEBI:29105"/>
    </cofactor>
</comment>
<dbReference type="FunFam" id="3.40.225.10:FF:000001">
    <property type="entry name" value="L-ribulose-5-phosphate 4-epimerase UlaF"/>
    <property type="match status" value="1"/>
</dbReference>
<evidence type="ECO:0000256" key="2">
    <source>
        <dbReference type="ARBA" id="ARBA00001947"/>
    </source>
</evidence>
<keyword evidence="5" id="KW-0479">Metal-binding</keyword>
<evidence type="ECO:0000256" key="10">
    <source>
        <dbReference type="ARBA" id="ARBA00032206"/>
    </source>
</evidence>
<comment type="pathway">
    <text evidence="12">Carbohydrate degradation; L-arabinose degradation via L-ribulose; D-xylulose 5-phosphate from L-arabinose (bacterial route): step 3/3.</text>
</comment>
<dbReference type="OrthoDB" id="9786287at2"/>
<dbReference type="Proteomes" id="UP000204391">
    <property type="component" value="Chromosome"/>
</dbReference>
<dbReference type="EC" id="5.1.3.4" evidence="4"/>
<evidence type="ECO:0000256" key="11">
    <source>
        <dbReference type="ARBA" id="ARBA00053542"/>
    </source>
</evidence>
<dbReference type="GO" id="GO:0008742">
    <property type="term" value="F:L-ribulose-phosphate 4-epimerase activity"/>
    <property type="evidence" value="ECO:0007669"/>
    <property type="project" value="UniProtKB-EC"/>
</dbReference>
<sequence length="242" mass="26930">MIMTKNLSQIKESVFQANLDLPNSGLVKLTWGNVSFIDREEQIIIIKPSGVPYQSMTPENMVVTDLDGNVVEDNLKPSSDLSTHVVLYKNFPKINAVVHTHSKWAVNWAQSGRDIPAYGTTHADAFYGDVPCTRSLTTSEINGDYEAATGNVIVETFSKRNIEPLSIPAVLVNGHGPFTWGETLSKAVENSIILDEVAEMALHTEALSYNRRISQDLLDKHYYRKHGLNAYYGQKGSTKNFI</sequence>
<dbReference type="SUPFAM" id="SSF53639">
    <property type="entry name" value="AraD/HMP-PK domain-like"/>
    <property type="match status" value="1"/>
</dbReference>
<dbReference type="InterPro" id="IPR050197">
    <property type="entry name" value="Aldolase_class_II_sugar_metab"/>
</dbReference>
<evidence type="ECO:0000256" key="8">
    <source>
        <dbReference type="ARBA" id="ARBA00023235"/>
    </source>
</evidence>
<reference evidence="15 16" key="1">
    <citation type="journal article" date="2003" name="Int. J. Syst. Evol. Microbiol.">
        <title>Virgibacillus carmonensis sp. nov., Virgibacillus necropolis sp. nov. and Virgibacillus picturae sp. nov., three novel species isolated from deteriorated mural paintings, transfer of the species of the genus salibacillus to Virgibacillus, as Virgibacillus marismortui comb. nov. and Virgibacillus salexigens comb. nov., and emended description of the genus Virgibacillus.</title>
        <authorList>
            <person name="Heyrman J."/>
            <person name="Logan N.A."/>
            <person name="Busse H.J."/>
            <person name="Balcaen A."/>
            <person name="Lebbe L."/>
            <person name="Rodriguez-Diaz M."/>
            <person name="Swings J."/>
            <person name="De Vos P."/>
        </authorList>
    </citation>
    <scope>NUCLEOTIDE SEQUENCE [LARGE SCALE GENOMIC DNA]</scope>
    <source>
        <strain evidence="15 16">LMG 19488</strain>
    </source>
</reference>
<dbReference type="GO" id="GO:0046872">
    <property type="term" value="F:metal ion binding"/>
    <property type="evidence" value="ECO:0007669"/>
    <property type="project" value="UniProtKB-KW"/>
</dbReference>
<dbReference type="InterPro" id="IPR001303">
    <property type="entry name" value="Aldolase_II/adducin_N"/>
</dbReference>
<dbReference type="AlphaFoldDB" id="A0A221MGB1"/>
<evidence type="ECO:0000256" key="1">
    <source>
        <dbReference type="ARBA" id="ARBA00001726"/>
    </source>
</evidence>
<organism evidence="15 16">
    <name type="scientific">Virgibacillus necropolis</name>
    <dbReference type="NCBI Taxonomy" id="163877"/>
    <lineage>
        <taxon>Bacteria</taxon>
        <taxon>Bacillati</taxon>
        <taxon>Bacillota</taxon>
        <taxon>Bacilli</taxon>
        <taxon>Bacillales</taxon>
        <taxon>Bacillaceae</taxon>
        <taxon>Virgibacillus</taxon>
    </lineage>
</organism>
<keyword evidence="8 15" id="KW-0413">Isomerase</keyword>
<dbReference type="SMART" id="SM01007">
    <property type="entry name" value="Aldolase_II"/>
    <property type="match status" value="1"/>
</dbReference>
<dbReference type="GO" id="GO:0019568">
    <property type="term" value="P:arabinose catabolic process"/>
    <property type="evidence" value="ECO:0007669"/>
    <property type="project" value="UniProtKB-KW"/>
</dbReference>
<comment type="catalytic activity">
    <reaction evidence="1">
        <text>L-ribulose 5-phosphate = D-xylulose 5-phosphate</text>
        <dbReference type="Rhea" id="RHEA:22368"/>
        <dbReference type="ChEBI" id="CHEBI:57737"/>
        <dbReference type="ChEBI" id="CHEBI:58226"/>
        <dbReference type="EC" id="5.1.3.4"/>
    </reaction>
</comment>
<dbReference type="KEGG" id="vne:CFK40_17590"/>
<accession>A0A221MGB1</accession>
<keyword evidence="6" id="KW-0862">Zinc</keyword>
<gene>
    <name evidence="15" type="primary">araD</name>
    <name evidence="15" type="ORF">CFK40_17590</name>
</gene>
<evidence type="ECO:0000256" key="7">
    <source>
        <dbReference type="ARBA" id="ARBA00022935"/>
    </source>
</evidence>
<name>A0A221MGB1_9BACI</name>
<evidence type="ECO:0000256" key="6">
    <source>
        <dbReference type="ARBA" id="ARBA00022833"/>
    </source>
</evidence>
<comment type="function">
    <text evidence="11">Involved in the degradation of L-arabinose. Catalyzes the interconversion of L-ribulose 5-phosphate (LRu5P) and D-xylulose 5-phosphate (D-Xu5P) via a retroaldol/aldol mechanism (carbon-carbon bond cleavage analogous to a class II aldolase reaction).</text>
</comment>
<dbReference type="PANTHER" id="PTHR22789:SF8">
    <property type="entry name" value="L-RIBULOSE-5-PHOSPHATE 4-EPIMERASE SGBE"/>
    <property type="match status" value="1"/>
</dbReference>
<dbReference type="Gene3D" id="3.40.225.10">
    <property type="entry name" value="Class II aldolase/adducin N-terminal domain"/>
    <property type="match status" value="1"/>
</dbReference>
<dbReference type="InterPro" id="IPR036409">
    <property type="entry name" value="Aldolase_II/adducin_N_sf"/>
</dbReference>
<evidence type="ECO:0000256" key="5">
    <source>
        <dbReference type="ARBA" id="ARBA00022723"/>
    </source>
</evidence>
<feature type="domain" description="Class II aldolase/adducin N-terminal" evidence="14">
    <location>
        <begin position="12"/>
        <end position="202"/>
    </location>
</feature>
<keyword evidence="9" id="KW-0119">Carbohydrate metabolism</keyword>
<evidence type="ECO:0000256" key="9">
    <source>
        <dbReference type="ARBA" id="ARBA00023277"/>
    </source>
</evidence>
<dbReference type="Pfam" id="PF00596">
    <property type="entry name" value="Aldolase_II"/>
    <property type="match status" value="1"/>
</dbReference>
<evidence type="ECO:0000313" key="15">
    <source>
        <dbReference type="EMBL" id="ASN06698.1"/>
    </source>
</evidence>
<dbReference type="GO" id="GO:0016832">
    <property type="term" value="F:aldehyde-lyase activity"/>
    <property type="evidence" value="ECO:0007669"/>
    <property type="project" value="TreeGrafter"/>
</dbReference>
<keyword evidence="7" id="KW-0054">Arabinose catabolism</keyword>
<evidence type="ECO:0000256" key="4">
    <source>
        <dbReference type="ARBA" id="ARBA00013186"/>
    </source>
</evidence>